<evidence type="ECO:0000256" key="1">
    <source>
        <dbReference type="SAM" id="MobiDB-lite"/>
    </source>
</evidence>
<dbReference type="Proteomes" id="UP000002791">
    <property type="component" value="Chromosome"/>
</dbReference>
<name>H5XG94_9PSEU</name>
<proteinExistence type="predicted"/>
<dbReference type="EMBL" id="CM001440">
    <property type="protein sequence ID" value="EHR59413.1"/>
    <property type="molecule type" value="Genomic_DNA"/>
</dbReference>
<evidence type="ECO:0000256" key="2">
    <source>
        <dbReference type="SAM" id="Phobius"/>
    </source>
</evidence>
<accession>H5XG94</accession>
<keyword evidence="2" id="KW-0472">Membrane</keyword>
<organism evidence="3 4">
    <name type="scientific">Saccharomonospora cyanea NA-134</name>
    <dbReference type="NCBI Taxonomy" id="882082"/>
    <lineage>
        <taxon>Bacteria</taxon>
        <taxon>Bacillati</taxon>
        <taxon>Actinomycetota</taxon>
        <taxon>Actinomycetes</taxon>
        <taxon>Pseudonocardiales</taxon>
        <taxon>Pseudonocardiaceae</taxon>
        <taxon>Saccharomonospora</taxon>
    </lineage>
</organism>
<feature type="transmembrane region" description="Helical" evidence="2">
    <location>
        <begin position="99"/>
        <end position="122"/>
    </location>
</feature>
<keyword evidence="2" id="KW-0812">Transmembrane</keyword>
<evidence type="ECO:0000313" key="3">
    <source>
        <dbReference type="EMBL" id="EHR59413.1"/>
    </source>
</evidence>
<dbReference type="STRING" id="882082.SaccyDRAFT_0485"/>
<keyword evidence="4" id="KW-1185">Reference proteome</keyword>
<feature type="transmembrane region" description="Helical" evidence="2">
    <location>
        <begin position="134"/>
        <end position="155"/>
    </location>
</feature>
<dbReference type="RefSeq" id="WP_005453231.1">
    <property type="nucleotide sequence ID" value="NZ_CM001440.1"/>
</dbReference>
<feature type="transmembrane region" description="Helical" evidence="2">
    <location>
        <begin position="239"/>
        <end position="258"/>
    </location>
</feature>
<feature type="region of interest" description="Disordered" evidence="1">
    <location>
        <begin position="29"/>
        <end position="62"/>
    </location>
</feature>
<reference evidence="3 4" key="1">
    <citation type="submission" date="2011-11" db="EMBL/GenBank/DDBJ databases">
        <title>The Noncontiguous Finished sequence of Saccharomonospora cyanea NA-134.</title>
        <authorList>
            <consortium name="US DOE Joint Genome Institute"/>
            <person name="Lucas S."/>
            <person name="Han J."/>
            <person name="Lapidus A."/>
            <person name="Cheng J.-F."/>
            <person name="Goodwin L."/>
            <person name="Pitluck S."/>
            <person name="Peters L."/>
            <person name="Ovchinnikova G."/>
            <person name="Lu M."/>
            <person name="Detter J.C."/>
            <person name="Han C."/>
            <person name="Tapia R."/>
            <person name="Land M."/>
            <person name="Hauser L."/>
            <person name="Kyrpides N."/>
            <person name="Ivanova N."/>
            <person name="Pagani I."/>
            <person name="Brambilla E.-M."/>
            <person name="Klenk H.-P."/>
            <person name="Woyke T."/>
        </authorList>
    </citation>
    <scope>NUCLEOTIDE SEQUENCE [LARGE SCALE GENOMIC DNA]</scope>
    <source>
        <strain evidence="3 4">NA-134</strain>
    </source>
</reference>
<sequence length="280" mass="30089">MTSDEILPALIIVGYIAAFGLGRLGSKLRRQSRPPEPVDTGVTDTEPVVLNGEPQEPVEQPWEGRERYRAGTWLLTAGWLLGIAVSVFWGVVSVGWGKLLVIIGMLIVAPAVVSFVVALIAAVRRERGEGPSPVPWMLAVGAGVVLLVVSANLTVNGLSTFAGYAPETQLHVTDRYGGGKKSGSRVSGTYVFDGEEHSIDNADWGGDGVAPEKGAVVDMWVGPLWPHPALTGNWDSGRLLLFAGFSAFAGGACLFGAFRERKRVNAENRNLSERRQWRTQ</sequence>
<feature type="transmembrane region" description="Helical" evidence="2">
    <location>
        <begin position="6"/>
        <end position="24"/>
    </location>
</feature>
<protein>
    <recommendedName>
        <fullName evidence="5">DUF3592 domain-containing protein</fullName>
    </recommendedName>
</protein>
<dbReference type="OrthoDB" id="3592808at2"/>
<evidence type="ECO:0008006" key="5">
    <source>
        <dbReference type="Google" id="ProtNLM"/>
    </source>
</evidence>
<keyword evidence="2" id="KW-1133">Transmembrane helix</keyword>
<gene>
    <name evidence="3" type="ORF">SaccyDRAFT_0485</name>
</gene>
<feature type="transmembrane region" description="Helical" evidence="2">
    <location>
        <begin position="73"/>
        <end position="93"/>
    </location>
</feature>
<evidence type="ECO:0000313" key="4">
    <source>
        <dbReference type="Proteomes" id="UP000002791"/>
    </source>
</evidence>
<dbReference type="AlphaFoldDB" id="H5XG94"/>
<dbReference type="HOGENOM" id="CLU_899836_0_0_11"/>